<dbReference type="OrthoDB" id="941679at2759"/>
<dbReference type="FunFam" id="3.20.20.80:FF:000010">
    <property type="entry name" value="glucan endo-1,3-beta-glucosidase, basic"/>
    <property type="match status" value="1"/>
</dbReference>
<evidence type="ECO:0000256" key="1">
    <source>
        <dbReference type="ARBA" id="ARBA00008773"/>
    </source>
</evidence>
<comment type="similarity">
    <text evidence="1 4">Belongs to the glycosyl hydrolase 17 family.</text>
</comment>
<accession>A0A835HMJ8</accession>
<evidence type="ECO:0000256" key="4">
    <source>
        <dbReference type="RuleBase" id="RU004335"/>
    </source>
</evidence>
<dbReference type="SUPFAM" id="SSF51445">
    <property type="entry name" value="(Trans)glycosidases"/>
    <property type="match status" value="1"/>
</dbReference>
<dbReference type="InterPro" id="IPR000490">
    <property type="entry name" value="Glyco_hydro_17"/>
</dbReference>
<dbReference type="Pfam" id="PF00332">
    <property type="entry name" value="Glyco_hydro_17"/>
    <property type="match status" value="1"/>
</dbReference>
<dbReference type="GO" id="GO:0004553">
    <property type="term" value="F:hydrolase activity, hydrolyzing O-glycosyl compounds"/>
    <property type="evidence" value="ECO:0007669"/>
    <property type="project" value="InterPro"/>
</dbReference>
<dbReference type="EMBL" id="JADFTS010000006">
    <property type="protein sequence ID" value="KAF9603605.1"/>
    <property type="molecule type" value="Genomic_DNA"/>
</dbReference>
<dbReference type="PANTHER" id="PTHR32227">
    <property type="entry name" value="GLUCAN ENDO-1,3-BETA-GLUCOSIDASE BG1-RELATED-RELATED"/>
    <property type="match status" value="1"/>
</dbReference>
<evidence type="ECO:0000256" key="2">
    <source>
        <dbReference type="ARBA" id="ARBA00022801"/>
    </source>
</evidence>
<keyword evidence="2" id="KW-0378">Hydrolase</keyword>
<evidence type="ECO:0008006" key="8">
    <source>
        <dbReference type="Google" id="ProtNLM"/>
    </source>
</evidence>
<name>A0A835HMJ8_9MAGN</name>
<evidence type="ECO:0000313" key="7">
    <source>
        <dbReference type="Proteomes" id="UP000631114"/>
    </source>
</evidence>
<dbReference type="InterPro" id="IPR017853">
    <property type="entry name" value="GH"/>
</dbReference>
<proteinExistence type="inferred from homology"/>
<gene>
    <name evidence="6" type="ORF">IFM89_037104</name>
</gene>
<dbReference type="Proteomes" id="UP000631114">
    <property type="component" value="Unassembled WGS sequence"/>
</dbReference>
<evidence type="ECO:0000313" key="6">
    <source>
        <dbReference type="EMBL" id="KAF9603605.1"/>
    </source>
</evidence>
<keyword evidence="5" id="KW-0732">Signal</keyword>
<sequence>MGSISSPLVLVTLLLLAHQVCFNSAQQLGVNYGMVGDNLPSPQDVISLFKSNNIGSIRLFEPKPEVLEALRNSDILVSLGMRNEDITSIASSQDAANSWVNTNVAPYKDEVTFRYVTIGNEVIPGPFAKDVAMAMNHISNALIAIGQVGAEVTTVVPATVLGTSFPPSAGAFSAEALGPMTDIATVLQQTQRPLMINVYPYFALASNPDQISLDYALFQSQQPIVTDGPLNYNNLFDAIVDAFNAALEKINLADVLVGVSETGWPTAGNEPYTTISNAQTYNTNLKKHVAEAGTPRRPNVRMDLFIFAMFNENQKNGGAVEQNFGLFYPNMQPVYPLF</sequence>
<feature type="chain" id="PRO_5032398067" description="Glucan endo-1,3-beta-D-glucosidase" evidence="5">
    <location>
        <begin position="26"/>
        <end position="338"/>
    </location>
</feature>
<organism evidence="6 7">
    <name type="scientific">Coptis chinensis</name>
    <dbReference type="NCBI Taxonomy" id="261450"/>
    <lineage>
        <taxon>Eukaryota</taxon>
        <taxon>Viridiplantae</taxon>
        <taxon>Streptophyta</taxon>
        <taxon>Embryophyta</taxon>
        <taxon>Tracheophyta</taxon>
        <taxon>Spermatophyta</taxon>
        <taxon>Magnoliopsida</taxon>
        <taxon>Ranunculales</taxon>
        <taxon>Ranunculaceae</taxon>
        <taxon>Coptidoideae</taxon>
        <taxon>Coptis</taxon>
    </lineage>
</organism>
<protein>
    <recommendedName>
        <fullName evidence="8">Glucan endo-1,3-beta-D-glucosidase</fullName>
    </recommendedName>
</protein>
<keyword evidence="7" id="KW-1185">Reference proteome</keyword>
<dbReference type="InterPro" id="IPR044965">
    <property type="entry name" value="Glyco_hydro_17_plant"/>
</dbReference>
<dbReference type="AlphaFoldDB" id="A0A835HMJ8"/>
<dbReference type="Gene3D" id="3.20.20.80">
    <property type="entry name" value="Glycosidases"/>
    <property type="match status" value="1"/>
</dbReference>
<keyword evidence="3" id="KW-0326">Glycosidase</keyword>
<dbReference type="GO" id="GO:0005975">
    <property type="term" value="P:carbohydrate metabolic process"/>
    <property type="evidence" value="ECO:0007669"/>
    <property type="project" value="InterPro"/>
</dbReference>
<comment type="caution">
    <text evidence="6">The sequence shown here is derived from an EMBL/GenBank/DDBJ whole genome shotgun (WGS) entry which is preliminary data.</text>
</comment>
<feature type="signal peptide" evidence="5">
    <location>
        <begin position="1"/>
        <end position="25"/>
    </location>
</feature>
<evidence type="ECO:0000256" key="5">
    <source>
        <dbReference type="SAM" id="SignalP"/>
    </source>
</evidence>
<evidence type="ECO:0000256" key="3">
    <source>
        <dbReference type="ARBA" id="ARBA00023295"/>
    </source>
</evidence>
<reference evidence="6 7" key="1">
    <citation type="submission" date="2020-10" db="EMBL/GenBank/DDBJ databases">
        <title>The Coptis chinensis genome and diversification of protoberbering-type alkaloids.</title>
        <authorList>
            <person name="Wang B."/>
            <person name="Shu S."/>
            <person name="Song C."/>
            <person name="Liu Y."/>
        </authorList>
    </citation>
    <scope>NUCLEOTIDE SEQUENCE [LARGE SCALE GENOMIC DNA]</scope>
    <source>
        <strain evidence="6">HL-2020</strain>
        <tissue evidence="6">Leaf</tissue>
    </source>
</reference>